<organism evidence="2 3">
    <name type="scientific">Enterocloster bolteae 90B8</name>
    <dbReference type="NCBI Taxonomy" id="997897"/>
    <lineage>
        <taxon>Bacteria</taxon>
        <taxon>Bacillati</taxon>
        <taxon>Bacillota</taxon>
        <taxon>Clostridia</taxon>
        <taxon>Lachnospirales</taxon>
        <taxon>Lachnospiraceae</taxon>
        <taxon>Enterocloster</taxon>
    </lineage>
</organism>
<dbReference type="SMART" id="SM00267">
    <property type="entry name" value="GGDEF"/>
    <property type="match status" value="1"/>
</dbReference>
<dbReference type="NCBIfam" id="TIGR00254">
    <property type="entry name" value="GGDEF"/>
    <property type="match status" value="1"/>
</dbReference>
<feature type="domain" description="GGDEF" evidence="1">
    <location>
        <begin position="51"/>
        <end position="179"/>
    </location>
</feature>
<dbReference type="EMBL" id="AGYG01000029">
    <property type="protein sequence ID" value="ENZ33846.1"/>
    <property type="molecule type" value="Genomic_DNA"/>
</dbReference>
<dbReference type="RefSeq" id="WP_002573485.1">
    <property type="nucleotide sequence ID" value="NZ_KB851157.1"/>
</dbReference>
<dbReference type="AlphaFoldDB" id="N9Z1Q4"/>
<comment type="caution">
    <text evidence="2">The sequence shown here is derived from an EMBL/GenBank/DDBJ whole genome shotgun (WGS) entry which is preliminary data.</text>
</comment>
<dbReference type="InterPro" id="IPR000160">
    <property type="entry name" value="GGDEF_dom"/>
</dbReference>
<evidence type="ECO:0000259" key="1">
    <source>
        <dbReference type="PROSITE" id="PS50887"/>
    </source>
</evidence>
<dbReference type="Pfam" id="PF00990">
    <property type="entry name" value="GGDEF"/>
    <property type="match status" value="1"/>
</dbReference>
<dbReference type="HOGENOM" id="CLU_039712_0_0_9"/>
<dbReference type="InterPro" id="IPR050469">
    <property type="entry name" value="Diguanylate_Cyclase"/>
</dbReference>
<dbReference type="GO" id="GO:0052621">
    <property type="term" value="F:diguanylate cyclase activity"/>
    <property type="evidence" value="ECO:0007669"/>
    <property type="project" value="TreeGrafter"/>
</dbReference>
<dbReference type="InterPro" id="IPR029787">
    <property type="entry name" value="Nucleotide_cyclase"/>
</dbReference>
<dbReference type="PATRIC" id="fig|997897.5.peg.4639"/>
<accession>N9Z1Q4</accession>
<gene>
    <name evidence="2" type="ORF">HMPREF1097_04414</name>
</gene>
<protein>
    <submittedName>
        <fullName evidence="2">Diguanylate cyclase (GGDEF) domain-containing protein</fullName>
    </submittedName>
</protein>
<dbReference type="Gene3D" id="3.30.70.270">
    <property type="match status" value="1"/>
</dbReference>
<evidence type="ECO:0000313" key="3">
    <source>
        <dbReference type="Proteomes" id="UP000013041"/>
    </source>
</evidence>
<dbReference type="Proteomes" id="UP000013041">
    <property type="component" value="Unassembled WGS sequence"/>
</dbReference>
<dbReference type="PANTHER" id="PTHR45138">
    <property type="entry name" value="REGULATORY COMPONENTS OF SENSORY TRANSDUCTION SYSTEM"/>
    <property type="match status" value="1"/>
</dbReference>
<dbReference type="SUPFAM" id="SSF55073">
    <property type="entry name" value="Nucleotide cyclase"/>
    <property type="match status" value="1"/>
</dbReference>
<dbReference type="PANTHER" id="PTHR45138:SF9">
    <property type="entry name" value="DIGUANYLATE CYCLASE DGCM-RELATED"/>
    <property type="match status" value="1"/>
</dbReference>
<reference evidence="2 3" key="1">
    <citation type="submission" date="2013-01" db="EMBL/GenBank/DDBJ databases">
        <title>The Genome Sequence of Clostridium bolteae 90B8.</title>
        <authorList>
            <consortium name="The Broad Institute Genome Sequencing Platform"/>
            <person name="Earl A."/>
            <person name="Ward D."/>
            <person name="Feldgarden M."/>
            <person name="Gevers D."/>
            <person name="Courvalin P."/>
            <person name="Lambert T."/>
            <person name="Walker B."/>
            <person name="Young S.K."/>
            <person name="Zeng Q."/>
            <person name="Gargeya S."/>
            <person name="Fitzgerald M."/>
            <person name="Haas B."/>
            <person name="Abouelleil A."/>
            <person name="Alvarado L."/>
            <person name="Arachchi H.M."/>
            <person name="Berlin A.M."/>
            <person name="Chapman S.B."/>
            <person name="Dewar J."/>
            <person name="Goldberg J."/>
            <person name="Griggs A."/>
            <person name="Gujja S."/>
            <person name="Hansen M."/>
            <person name="Howarth C."/>
            <person name="Imamovic A."/>
            <person name="Larimer J."/>
            <person name="McCowan C."/>
            <person name="Murphy C."/>
            <person name="Neiman D."/>
            <person name="Pearson M."/>
            <person name="Priest M."/>
            <person name="Roberts A."/>
            <person name="Saif S."/>
            <person name="Shea T."/>
            <person name="Sisk P."/>
            <person name="Sykes S."/>
            <person name="Wortman J."/>
            <person name="Nusbaum C."/>
            <person name="Birren B."/>
        </authorList>
    </citation>
    <scope>NUCLEOTIDE SEQUENCE [LARGE SCALE GENOMIC DNA]</scope>
    <source>
        <strain evidence="2 3">90B8</strain>
    </source>
</reference>
<proteinExistence type="predicted"/>
<evidence type="ECO:0000313" key="2">
    <source>
        <dbReference type="EMBL" id="ENZ33846.1"/>
    </source>
</evidence>
<dbReference type="PROSITE" id="PS50887">
    <property type="entry name" value="GGDEF"/>
    <property type="match status" value="1"/>
</dbReference>
<dbReference type="CDD" id="cd01949">
    <property type="entry name" value="GGDEF"/>
    <property type="match status" value="1"/>
</dbReference>
<sequence length="317" mass="37122">MTGRGRRYRQIEAANQMLSQEALSDALTNLGNRNRFEKTIQAFEFDKQGCGTLGCIYIDVNGLHEINNHLGHQAGARMLKTISDIFLEYFDSQDIFRIGGDEFVILCKNMGREELVRRIEQVCRKTEEAGFSLSTGLEWRESDLRIEDIVQKAERAMQENKKGFYSSKGGERQRRELNQHMERLISEKKDADRFLSILAPVFEDVFFVNLETDTVRQIFIPSYFQEMLKECGDKYSRALLLYADRRVEPQYASLFELCCDYSRLEAMLEGEEIPDFTYRKKDGSQLRLRILKFYHYDSTGKETLWIFSDIEINYIES</sequence>
<name>N9Z1Q4_9FIRM</name>
<dbReference type="InterPro" id="IPR043128">
    <property type="entry name" value="Rev_trsase/Diguanyl_cyclase"/>
</dbReference>